<dbReference type="AlphaFoldDB" id="W9RN04"/>
<gene>
    <name evidence="2" type="ORF">L484_016403</name>
</gene>
<name>W9RN04_9ROSA</name>
<evidence type="ECO:0000256" key="1">
    <source>
        <dbReference type="SAM" id="MobiDB-lite"/>
    </source>
</evidence>
<feature type="region of interest" description="Disordered" evidence="1">
    <location>
        <begin position="32"/>
        <end position="77"/>
    </location>
</feature>
<reference evidence="3" key="1">
    <citation type="submission" date="2013-01" db="EMBL/GenBank/DDBJ databases">
        <title>Draft Genome Sequence of a Mulberry Tree, Morus notabilis C.K. Schneid.</title>
        <authorList>
            <person name="He N."/>
            <person name="Zhao S."/>
        </authorList>
    </citation>
    <scope>NUCLEOTIDE SEQUENCE</scope>
</reference>
<evidence type="ECO:0000313" key="2">
    <source>
        <dbReference type="EMBL" id="EXB99427.1"/>
    </source>
</evidence>
<proteinExistence type="predicted"/>
<feature type="compositionally biased region" description="Low complexity" evidence="1">
    <location>
        <begin position="63"/>
        <end position="77"/>
    </location>
</feature>
<dbReference type="EMBL" id="KE345299">
    <property type="protein sequence ID" value="EXB99427.1"/>
    <property type="molecule type" value="Genomic_DNA"/>
</dbReference>
<evidence type="ECO:0000313" key="3">
    <source>
        <dbReference type="Proteomes" id="UP000030645"/>
    </source>
</evidence>
<keyword evidence="3" id="KW-1185">Reference proteome</keyword>
<dbReference type="Proteomes" id="UP000030645">
    <property type="component" value="Unassembled WGS sequence"/>
</dbReference>
<protein>
    <submittedName>
        <fullName evidence="2">Uncharacterized protein</fullName>
    </submittedName>
</protein>
<feature type="compositionally biased region" description="Polar residues" evidence="1">
    <location>
        <begin position="44"/>
        <end position="53"/>
    </location>
</feature>
<accession>W9RN04</accession>
<sequence>MNCNETIVENVSTSSCRDGVETTVLISESRLLESGPGVHEEAGSSDNVNQLNSAIELEEDQRSVPSKTSATSAPSRATSTMLIGIILTIDPPQPREPRRCF</sequence>
<organism evidence="2 3">
    <name type="scientific">Morus notabilis</name>
    <dbReference type="NCBI Taxonomy" id="981085"/>
    <lineage>
        <taxon>Eukaryota</taxon>
        <taxon>Viridiplantae</taxon>
        <taxon>Streptophyta</taxon>
        <taxon>Embryophyta</taxon>
        <taxon>Tracheophyta</taxon>
        <taxon>Spermatophyta</taxon>
        <taxon>Magnoliopsida</taxon>
        <taxon>eudicotyledons</taxon>
        <taxon>Gunneridae</taxon>
        <taxon>Pentapetalae</taxon>
        <taxon>rosids</taxon>
        <taxon>fabids</taxon>
        <taxon>Rosales</taxon>
        <taxon>Moraceae</taxon>
        <taxon>Moreae</taxon>
        <taxon>Morus</taxon>
    </lineage>
</organism>